<comment type="caution">
    <text evidence="2">The sequence shown here is derived from an EMBL/GenBank/DDBJ whole genome shotgun (WGS) entry which is preliminary data.</text>
</comment>
<accession>A0A0G1IE96</accession>
<dbReference type="AlphaFoldDB" id="A0A0G1IE96"/>
<evidence type="ECO:0000313" key="3">
    <source>
        <dbReference type="Proteomes" id="UP000033977"/>
    </source>
</evidence>
<name>A0A0G1IE96_9BACT</name>
<dbReference type="EMBL" id="LCIN01000003">
    <property type="protein sequence ID" value="KKT57550.1"/>
    <property type="molecule type" value="Genomic_DNA"/>
</dbReference>
<dbReference type="Gene3D" id="3.30.70.60">
    <property type="match status" value="1"/>
</dbReference>
<evidence type="ECO:0008006" key="4">
    <source>
        <dbReference type="Google" id="ProtNLM"/>
    </source>
</evidence>
<reference evidence="2 3" key="1">
    <citation type="journal article" date="2015" name="Nature">
        <title>rRNA introns, odd ribosomes, and small enigmatic genomes across a large radiation of phyla.</title>
        <authorList>
            <person name="Brown C.T."/>
            <person name="Hug L.A."/>
            <person name="Thomas B.C."/>
            <person name="Sharon I."/>
            <person name="Castelle C.J."/>
            <person name="Singh A."/>
            <person name="Wilkins M.J."/>
            <person name="Williams K.H."/>
            <person name="Banfield J.F."/>
        </authorList>
    </citation>
    <scope>NUCLEOTIDE SEQUENCE [LARGE SCALE GENOMIC DNA]</scope>
</reference>
<evidence type="ECO:0000313" key="2">
    <source>
        <dbReference type="EMBL" id="KKT57550.1"/>
    </source>
</evidence>
<dbReference type="InterPro" id="IPR014717">
    <property type="entry name" value="Transl_elong_EF1B/ribsomal_bS6"/>
</dbReference>
<feature type="coiled-coil region" evidence="1">
    <location>
        <begin position="28"/>
        <end position="58"/>
    </location>
</feature>
<organism evidence="2 3">
    <name type="scientific">Candidatus Giovannonibacteria bacterium GW2011_GWB1_44_23</name>
    <dbReference type="NCBI Taxonomy" id="1618652"/>
    <lineage>
        <taxon>Bacteria</taxon>
        <taxon>Candidatus Giovannoniibacteriota</taxon>
    </lineage>
</organism>
<keyword evidence="1" id="KW-0175">Coiled coil</keyword>
<gene>
    <name evidence="2" type="ORF">UW49_C0003G0029</name>
</gene>
<dbReference type="Proteomes" id="UP000033977">
    <property type="component" value="Unassembled WGS sequence"/>
</dbReference>
<sequence>MRTIFTIILLLAAVALVIWVARPMWDEMLKLRAEKSAIEDALARLQDLQNLRDELLQTYNAIPKSKLDRLNDFLPPKPDSGNMLVMLEKLTRDRGIRLRRVEFSKSESQSVQPAASPTAAVILRKETAKTNTISYTMTISASYEAFRSFLVALEKNLRIIDVTDINFTGGSANLFEFTLKAKSYYQK</sequence>
<protein>
    <recommendedName>
        <fullName evidence="4">Pilus assembly protein, PilO</fullName>
    </recommendedName>
</protein>
<proteinExistence type="predicted"/>
<evidence type="ECO:0000256" key="1">
    <source>
        <dbReference type="SAM" id="Coils"/>
    </source>
</evidence>